<dbReference type="EMBL" id="GQ344503">
    <property type="protein sequence ID" value="ACT98135.1"/>
    <property type="molecule type" value="Genomic_DNA"/>
</dbReference>
<feature type="domain" description="DUF4216" evidence="1">
    <location>
        <begin position="937"/>
        <end position="1005"/>
    </location>
</feature>
<feature type="domain" description="DUF4218" evidence="2">
    <location>
        <begin position="668"/>
        <end position="771"/>
    </location>
</feature>
<dbReference type="Pfam" id="PF13960">
    <property type="entry name" value="DUF4218"/>
    <property type="match status" value="1"/>
</dbReference>
<reference evidence="4" key="1">
    <citation type="journal article" date="2010" name="Genetics">
        <title>Excision of an active CACTA-like transposable element from DFR2 causes variegated flowers in soybean [Glycine max (L.) Merr.].</title>
        <authorList>
            <person name="Xu M."/>
            <person name="Brar H.K."/>
            <person name="Grosic S."/>
            <person name="Palmer R.G."/>
            <person name="Bhattacharyya M.K."/>
        </authorList>
    </citation>
    <scope>NUCLEOTIDE SEQUENCE</scope>
</reference>
<dbReference type="InterPro" id="IPR025452">
    <property type="entry name" value="DUF4218"/>
</dbReference>
<dbReference type="InterPro" id="IPR029480">
    <property type="entry name" value="Transpos_assoc"/>
</dbReference>
<evidence type="ECO:0000259" key="1">
    <source>
        <dbReference type="Pfam" id="PF13952"/>
    </source>
</evidence>
<evidence type="ECO:0000313" key="4">
    <source>
        <dbReference type="EMBL" id="ACT98135.1"/>
    </source>
</evidence>
<dbReference type="InterPro" id="IPR025312">
    <property type="entry name" value="DUF4216"/>
</dbReference>
<dbReference type="PANTHER" id="PTHR48258:SF9">
    <property type="entry name" value="OS01G0348150 PROTEIN"/>
    <property type="match status" value="1"/>
</dbReference>
<sequence>MDRHWMKTARITEEYENGVEGFLKFAKDNASDNGGLYFCPCVKCLNGRRQCLDDIRTHLICDGICPTYTKWIWHGELPEMSSTPPTAPTDEQVGDQIEDMLRDLGQEGFRQANAPYYDTLHNDSKIPLFIGCTKYTRLSGVLALVNLKARFGWSDKSFNELLLLLKNMLPGDNTLPKTHYEAKKILCPVGMEYQKIHACRNDCILYRHEFAELRNCPTCGVSRYKVGSGASSEAGSTYIDRPAKVCWYLPVIPRFKRLFANAEDAKNLTWHVDGRTKDGLLRHPADSPQWKKVDQLYPVFAEDPRNLRVGLASDGMNPFRSLSCNHSSWPVLLIIYNLPPWLCIKRKYIMMSMMIAGPRQPGNDIDVYLAPLIEDLTKLWVEGVDVYDGNAHESFRLRAMIFCTINDFPAYGNLSGYSVKGHLACPICEKDTTYLQLKHGKKTVYTRHRRFLQPFHPYRRLKKAFDGTSENDSASIPLSGVEVFDRVKNICNIYGKTQKKDGAPKNIWKKRSIFFDLPYWCNLDVRHCLDVMHVEKNVCDSLVGTLLNIKGKTKDGLKCRQDLVEMGVRHQLHPVSKGLRTYLPPACHTMSTYEKKSFCHCLKNVKVPQGYSSNIKSLVSVDEMKLVGLKSHDCHVLMQQLLPVAIRGILPDKVRVAITRLCFFFNAICSKVIDPKQLDDLENEAAIIICQLEMYFPPTFFDIMIHLLVHLVREIRLCGPVYLRWMYPVERYMKVLKSYTKNQYRPEASIVERYVAEEAIEFCSTYIEDASPVGIPESRHEATRQGRGTRGFNVVTMDRQKLSQAHLYVLNNTAEVIPYIDAHKEYVAASHPNMNMMRVLQEHNRSFINWFRNTIFASDSASKTLSLLAVGPNLNVLTWKGYDINNYSFYTKSQDDKSTVQNSGVMIDAHSDHFSRASDNNPIRASMAYYGVITDIWELDYGEFRVPVFKCQWVNGNVGVRQDKLGFTLVDLQRIGYKDEPFIMAAQARQVFYVEDPSDSTWSVVLQGKTSGIPADTDQATLDVNEIPTFAQQMPSINAENDDDDVYANRIDHDEGLWENMAT</sequence>
<protein>
    <submittedName>
        <fullName evidence="4">TNP2</fullName>
    </submittedName>
</protein>
<dbReference type="Pfam" id="PF13963">
    <property type="entry name" value="Transpos_assoc"/>
    <property type="match status" value="1"/>
</dbReference>
<dbReference type="PANTHER" id="PTHR48258">
    <property type="entry name" value="DUF4218 DOMAIN-CONTAINING PROTEIN-RELATED"/>
    <property type="match status" value="1"/>
</dbReference>
<dbReference type="ExpressionAtlas" id="C7FDI5">
    <property type="expression patterns" value="baseline"/>
</dbReference>
<organism evidence="4">
    <name type="scientific">Glycine max</name>
    <name type="common">Soybean</name>
    <name type="synonym">Glycine hispida</name>
    <dbReference type="NCBI Taxonomy" id="3847"/>
    <lineage>
        <taxon>Eukaryota</taxon>
        <taxon>Viridiplantae</taxon>
        <taxon>Streptophyta</taxon>
        <taxon>Embryophyta</taxon>
        <taxon>Tracheophyta</taxon>
        <taxon>Spermatophyta</taxon>
        <taxon>Magnoliopsida</taxon>
        <taxon>eudicotyledons</taxon>
        <taxon>Gunneridae</taxon>
        <taxon>Pentapetalae</taxon>
        <taxon>rosids</taxon>
        <taxon>fabids</taxon>
        <taxon>Fabales</taxon>
        <taxon>Fabaceae</taxon>
        <taxon>Papilionoideae</taxon>
        <taxon>50 kb inversion clade</taxon>
        <taxon>NPAAA clade</taxon>
        <taxon>indigoferoid/millettioid clade</taxon>
        <taxon>Phaseoleae</taxon>
        <taxon>Glycine</taxon>
        <taxon>Glycine subgen. Soja</taxon>
    </lineage>
</organism>
<dbReference type="Pfam" id="PF13952">
    <property type="entry name" value="DUF4216"/>
    <property type="match status" value="1"/>
</dbReference>
<dbReference type="Pfam" id="PF02992">
    <property type="entry name" value="Transposase_21"/>
    <property type="match status" value="1"/>
</dbReference>
<feature type="domain" description="Transposase-associated" evidence="3">
    <location>
        <begin position="3"/>
        <end position="76"/>
    </location>
</feature>
<proteinExistence type="predicted"/>
<dbReference type="InterPro" id="IPR004242">
    <property type="entry name" value="Transposase_21"/>
</dbReference>
<accession>C7FDI5</accession>
<evidence type="ECO:0000259" key="3">
    <source>
        <dbReference type="Pfam" id="PF13963"/>
    </source>
</evidence>
<dbReference type="AlphaFoldDB" id="C7FDI5"/>
<name>C7FDI5_SOYBN</name>
<evidence type="ECO:0000259" key="2">
    <source>
        <dbReference type="Pfam" id="PF13960"/>
    </source>
</evidence>